<keyword evidence="4 11" id="KW-0808">Transferase</keyword>
<evidence type="ECO:0000256" key="6">
    <source>
        <dbReference type="ARBA" id="ARBA00022968"/>
    </source>
</evidence>
<protein>
    <recommendedName>
        <fullName evidence="11">Fucosyltransferase</fullName>
        <ecNumber evidence="11">2.4.1.-</ecNumber>
    </recommendedName>
</protein>
<evidence type="ECO:0000256" key="3">
    <source>
        <dbReference type="ARBA" id="ARBA00022676"/>
    </source>
</evidence>
<dbReference type="AlphaFoldDB" id="A0A9Q1CFD7"/>
<dbReference type="EC" id="2.4.1.-" evidence="11"/>
<evidence type="ECO:0000256" key="2">
    <source>
        <dbReference type="ARBA" id="ARBA00008919"/>
    </source>
</evidence>
<comment type="pathway">
    <text evidence="1">Protein modification; protein glycosylation.</text>
</comment>
<dbReference type="PANTHER" id="PTHR11929:SF145">
    <property type="entry name" value="ALPHA-(1,3)-FUCOSYLTRANSFERASE FUT-1"/>
    <property type="match status" value="1"/>
</dbReference>
<gene>
    <name evidence="14" type="ORF">HOLleu_11229</name>
</gene>
<keyword evidence="9" id="KW-0325">Glycoprotein</keyword>
<feature type="transmembrane region" description="Helical" evidence="11">
    <location>
        <begin position="12"/>
        <end position="33"/>
    </location>
</feature>
<evidence type="ECO:0000313" key="15">
    <source>
        <dbReference type="Proteomes" id="UP001152320"/>
    </source>
</evidence>
<evidence type="ECO:0000256" key="5">
    <source>
        <dbReference type="ARBA" id="ARBA00022692"/>
    </source>
</evidence>
<evidence type="ECO:0000256" key="7">
    <source>
        <dbReference type="ARBA" id="ARBA00022989"/>
    </source>
</evidence>
<accession>A0A9Q1CFD7</accession>
<dbReference type="InterPro" id="IPR038577">
    <property type="entry name" value="GT10-like_C_sf"/>
</dbReference>
<evidence type="ECO:0000256" key="4">
    <source>
        <dbReference type="ARBA" id="ARBA00022679"/>
    </source>
</evidence>
<dbReference type="GO" id="GO:0046920">
    <property type="term" value="F:alpha-(1-&gt;3)-fucosyltransferase activity"/>
    <property type="evidence" value="ECO:0007669"/>
    <property type="project" value="TreeGrafter"/>
</dbReference>
<comment type="similarity">
    <text evidence="2 11">Belongs to the glycosyltransferase 10 family.</text>
</comment>
<dbReference type="Proteomes" id="UP001152320">
    <property type="component" value="Chromosome 4"/>
</dbReference>
<evidence type="ECO:0000313" key="14">
    <source>
        <dbReference type="EMBL" id="KAJ8043915.1"/>
    </source>
</evidence>
<dbReference type="SUPFAM" id="SSF53756">
    <property type="entry name" value="UDP-Glycosyltransferase/glycogen phosphorylase"/>
    <property type="match status" value="1"/>
</dbReference>
<dbReference type="OrthoDB" id="10351141at2759"/>
<dbReference type="InterPro" id="IPR001503">
    <property type="entry name" value="Glyco_trans_10"/>
</dbReference>
<evidence type="ECO:0000256" key="8">
    <source>
        <dbReference type="ARBA" id="ARBA00023136"/>
    </source>
</evidence>
<keyword evidence="8 11" id="KW-0472">Membrane</keyword>
<keyword evidence="5 11" id="KW-0812">Transmembrane</keyword>
<dbReference type="InterPro" id="IPR031481">
    <property type="entry name" value="Glyco_tran_10_N"/>
</dbReference>
<evidence type="ECO:0000259" key="13">
    <source>
        <dbReference type="Pfam" id="PF17039"/>
    </source>
</evidence>
<dbReference type="EMBL" id="JAIZAY010000004">
    <property type="protein sequence ID" value="KAJ8043915.1"/>
    <property type="molecule type" value="Genomic_DNA"/>
</dbReference>
<keyword evidence="6" id="KW-0735">Signal-anchor</keyword>
<dbReference type="FunFam" id="3.40.50.11660:FF:000002">
    <property type="entry name" value="Alpha-(1,3)-fucosyltransferase"/>
    <property type="match status" value="1"/>
</dbReference>
<dbReference type="GO" id="GO:0032580">
    <property type="term" value="C:Golgi cisterna membrane"/>
    <property type="evidence" value="ECO:0007669"/>
    <property type="project" value="UniProtKB-SubCell"/>
</dbReference>
<feature type="domain" description="Fucosyltransferase C-terminal" evidence="12">
    <location>
        <begin position="235"/>
        <end position="410"/>
    </location>
</feature>
<evidence type="ECO:0000256" key="1">
    <source>
        <dbReference type="ARBA" id="ARBA00004922"/>
    </source>
</evidence>
<dbReference type="Pfam" id="PF00852">
    <property type="entry name" value="Glyco_transf_10"/>
    <property type="match status" value="1"/>
</dbReference>
<comment type="subcellular location">
    <subcellularLocation>
        <location evidence="10">Endomembrane system</location>
        <topology evidence="10">Single-pass type II membrane protein</topology>
    </subcellularLocation>
    <subcellularLocation>
        <location evidence="11">Golgi apparatus</location>
        <location evidence="11">Golgi stack membrane</location>
        <topology evidence="11">Single-pass type II membrane protein</topology>
    </subcellularLocation>
</comment>
<dbReference type="Pfam" id="PF17039">
    <property type="entry name" value="Glyco_tran_10_N"/>
    <property type="match status" value="1"/>
</dbReference>
<evidence type="ECO:0000256" key="10">
    <source>
        <dbReference type="ARBA" id="ARBA00060399"/>
    </source>
</evidence>
<comment type="caution">
    <text evidence="14">The sequence shown here is derived from an EMBL/GenBank/DDBJ whole genome shotgun (WGS) entry which is preliminary data.</text>
</comment>
<evidence type="ECO:0000256" key="9">
    <source>
        <dbReference type="ARBA" id="ARBA00023180"/>
    </source>
</evidence>
<evidence type="ECO:0000256" key="11">
    <source>
        <dbReference type="RuleBase" id="RU003832"/>
    </source>
</evidence>
<dbReference type="PANTHER" id="PTHR11929">
    <property type="entry name" value="ALPHA- 1,3 -FUCOSYLTRANSFERASE"/>
    <property type="match status" value="1"/>
</dbReference>
<dbReference type="InterPro" id="IPR055270">
    <property type="entry name" value="Glyco_tran_10_C"/>
</dbReference>
<dbReference type="Gene3D" id="3.40.50.11660">
    <property type="entry name" value="Glycosyl transferase family 10, C-terminal domain"/>
    <property type="match status" value="1"/>
</dbReference>
<feature type="domain" description="Fucosyltransferase N-terminal" evidence="13">
    <location>
        <begin position="116"/>
        <end position="214"/>
    </location>
</feature>
<evidence type="ECO:0000259" key="12">
    <source>
        <dbReference type="Pfam" id="PF00852"/>
    </source>
</evidence>
<keyword evidence="11" id="KW-0333">Golgi apparatus</keyword>
<keyword evidence="15" id="KW-1185">Reference proteome</keyword>
<sequence length="455" mass="53683">MVFKLRRGKRFMKISLVFNIIIVFYICFSHVNWSSTAHLEDSVAEKQHHGVVRGVRQDTLPTSVRQNSITNKSTVASMTKPPICLTKILLFGMRQHWFEFCSFKEFSQYKYLIEFPRFVNCPDTNCFIFLNYSLDARDIPGYDVILFTDVYQWLTPTMWDWAHGNRTDGQRWVMITEESPLYVPGVQPPLKYANNTYDWFDSYKGDSDFVHTYGYYIPYAEGEPVNYPDLKKMVQNKTKLIAWMGSHCETLQWNRRLFVEDIEKIVHLEKYGKCGDVEIPWNNFEALKETLSPYKFYLSLENSCCEDYITEKFWRALELGLVPVVVGAPLEYYHKVAPPHSFIHPDQFDSLAELALYLVDLNANEHKYLEYFKWRNIGKLISYGQEEHYVRPLTNNTQCSIQSKLLATDQSQSRKKRHYFGQEWFGSCVKCGAKPWMQKYMLPRDHARENINIWA</sequence>
<keyword evidence="7 11" id="KW-1133">Transmembrane helix</keyword>
<reference evidence="14" key="1">
    <citation type="submission" date="2021-10" db="EMBL/GenBank/DDBJ databases">
        <title>Tropical sea cucumber genome reveals ecological adaptation and Cuvierian tubules defense mechanism.</title>
        <authorList>
            <person name="Chen T."/>
        </authorList>
    </citation>
    <scope>NUCLEOTIDE SEQUENCE</scope>
    <source>
        <strain evidence="14">Nanhai2018</strain>
        <tissue evidence="14">Muscle</tissue>
    </source>
</reference>
<keyword evidence="3 11" id="KW-0328">Glycosyltransferase</keyword>
<organism evidence="14 15">
    <name type="scientific">Holothuria leucospilota</name>
    <name type="common">Black long sea cucumber</name>
    <name type="synonym">Mertensiothuria leucospilota</name>
    <dbReference type="NCBI Taxonomy" id="206669"/>
    <lineage>
        <taxon>Eukaryota</taxon>
        <taxon>Metazoa</taxon>
        <taxon>Echinodermata</taxon>
        <taxon>Eleutherozoa</taxon>
        <taxon>Echinozoa</taxon>
        <taxon>Holothuroidea</taxon>
        <taxon>Aspidochirotacea</taxon>
        <taxon>Aspidochirotida</taxon>
        <taxon>Holothuriidae</taxon>
        <taxon>Holothuria</taxon>
    </lineage>
</organism>
<proteinExistence type="inferred from homology"/>
<name>A0A9Q1CFD7_HOLLE</name>